<evidence type="ECO:0000313" key="1">
    <source>
        <dbReference type="EMBL" id="KAF5328791.1"/>
    </source>
</evidence>
<gene>
    <name evidence="1" type="ORF">D9619_011665</name>
</gene>
<sequence>MATSVPSTGQTGVLNILLLEDHPVRHEVLDSFTPFGPPVEAPYLQTDLCYHEPVTVIASPGVGIKTIVGNATDFVYFSAEVEGVTLVLLQEASKEDTLDPNLLDDYINRCASSWCLHMNPYGDPYFGNDTSMIATDCDKARKWTTAALRT</sequence>
<protein>
    <submittedName>
        <fullName evidence="1">Uncharacterized protein</fullName>
    </submittedName>
</protein>
<dbReference type="EMBL" id="JAACJJ010000003">
    <property type="protein sequence ID" value="KAF5328791.1"/>
    <property type="molecule type" value="Genomic_DNA"/>
</dbReference>
<reference evidence="1 2" key="1">
    <citation type="journal article" date="2020" name="ISME J.">
        <title>Uncovering the hidden diversity of litter-decomposition mechanisms in mushroom-forming fungi.</title>
        <authorList>
            <person name="Floudas D."/>
            <person name="Bentzer J."/>
            <person name="Ahren D."/>
            <person name="Johansson T."/>
            <person name="Persson P."/>
            <person name="Tunlid A."/>
        </authorList>
    </citation>
    <scope>NUCLEOTIDE SEQUENCE [LARGE SCALE GENOMIC DNA]</scope>
    <source>
        <strain evidence="1 2">CBS 101986</strain>
    </source>
</reference>
<proteinExistence type="predicted"/>
<organism evidence="1 2">
    <name type="scientific">Psilocybe cf. subviscida</name>
    <dbReference type="NCBI Taxonomy" id="2480587"/>
    <lineage>
        <taxon>Eukaryota</taxon>
        <taxon>Fungi</taxon>
        <taxon>Dikarya</taxon>
        <taxon>Basidiomycota</taxon>
        <taxon>Agaricomycotina</taxon>
        <taxon>Agaricomycetes</taxon>
        <taxon>Agaricomycetidae</taxon>
        <taxon>Agaricales</taxon>
        <taxon>Agaricineae</taxon>
        <taxon>Strophariaceae</taxon>
        <taxon>Psilocybe</taxon>
    </lineage>
</organism>
<name>A0A8H5BT79_9AGAR</name>
<dbReference type="AlphaFoldDB" id="A0A8H5BT79"/>
<comment type="caution">
    <text evidence="1">The sequence shown here is derived from an EMBL/GenBank/DDBJ whole genome shotgun (WGS) entry which is preliminary data.</text>
</comment>
<evidence type="ECO:0000313" key="2">
    <source>
        <dbReference type="Proteomes" id="UP000567179"/>
    </source>
</evidence>
<keyword evidence="2" id="KW-1185">Reference proteome</keyword>
<accession>A0A8H5BT79</accession>
<dbReference type="Proteomes" id="UP000567179">
    <property type="component" value="Unassembled WGS sequence"/>
</dbReference>